<protein>
    <submittedName>
        <fullName evidence="1">Uncharacterized protein</fullName>
    </submittedName>
</protein>
<reference evidence="1 2" key="1">
    <citation type="submission" date="2015-01" db="EMBL/GenBank/DDBJ databases">
        <title>Evolution of Trichinella species and genotypes.</title>
        <authorList>
            <person name="Korhonen P.K."/>
            <person name="Edoardo P."/>
            <person name="Giuseppe L.R."/>
            <person name="Gasser R.B."/>
        </authorList>
    </citation>
    <scope>NUCLEOTIDE SEQUENCE [LARGE SCALE GENOMIC DNA]</scope>
    <source>
        <strain evidence="1">ISS417</strain>
    </source>
</reference>
<dbReference type="OrthoDB" id="5933186at2759"/>
<dbReference type="EMBL" id="JYDJ01000445">
    <property type="protein sequence ID" value="KRX35390.1"/>
    <property type="molecule type" value="Genomic_DNA"/>
</dbReference>
<dbReference type="AlphaFoldDB" id="A0A0V0T8L8"/>
<dbReference type="Proteomes" id="UP000055048">
    <property type="component" value="Unassembled WGS sequence"/>
</dbReference>
<comment type="caution">
    <text evidence="1">The sequence shown here is derived from an EMBL/GenBank/DDBJ whole genome shotgun (WGS) entry which is preliminary data.</text>
</comment>
<gene>
    <name evidence="1" type="ORF">T05_585</name>
</gene>
<accession>A0A0V0T8L8</accession>
<keyword evidence="2" id="KW-1185">Reference proteome</keyword>
<evidence type="ECO:0000313" key="2">
    <source>
        <dbReference type="Proteomes" id="UP000055048"/>
    </source>
</evidence>
<evidence type="ECO:0000313" key="1">
    <source>
        <dbReference type="EMBL" id="KRX35390.1"/>
    </source>
</evidence>
<name>A0A0V0T8L8_9BILA</name>
<proteinExistence type="predicted"/>
<organism evidence="1 2">
    <name type="scientific">Trichinella murrelli</name>
    <dbReference type="NCBI Taxonomy" id="144512"/>
    <lineage>
        <taxon>Eukaryota</taxon>
        <taxon>Metazoa</taxon>
        <taxon>Ecdysozoa</taxon>
        <taxon>Nematoda</taxon>
        <taxon>Enoplea</taxon>
        <taxon>Dorylaimia</taxon>
        <taxon>Trichinellida</taxon>
        <taxon>Trichinellidae</taxon>
        <taxon>Trichinella</taxon>
    </lineage>
</organism>
<sequence>MLNPLMDCWGGAHPILEKHLKEFIFSWCGVNFVKFVKQITDLSRARYSAHFDTKLSSISLIAEKFNKIDVISLLIFLYLEVLGLTSQLP</sequence>